<dbReference type="Pfam" id="PF00005">
    <property type="entry name" value="ABC_tran"/>
    <property type="match status" value="1"/>
</dbReference>
<protein>
    <recommendedName>
        <fullName evidence="8">AAA+ ATPase domain-containing protein</fullName>
    </recommendedName>
</protein>
<dbReference type="InterPro" id="IPR027417">
    <property type="entry name" value="P-loop_NTPase"/>
</dbReference>
<comment type="caution">
    <text evidence="9">The sequence shown here is derived from an EMBL/GenBank/DDBJ whole genome shotgun (WGS) entry which is preliminary data.</text>
</comment>
<keyword evidence="5" id="KW-0067">ATP-binding</keyword>
<dbReference type="SUPFAM" id="SSF52540">
    <property type="entry name" value="P-loop containing nucleoside triphosphate hydrolases"/>
    <property type="match status" value="1"/>
</dbReference>
<accession>A0ABN9T3F7</accession>
<dbReference type="Gene3D" id="3.40.50.300">
    <property type="entry name" value="P-loop containing nucleotide triphosphate hydrolases"/>
    <property type="match status" value="1"/>
</dbReference>
<feature type="domain" description="AAA+ ATPase" evidence="8">
    <location>
        <begin position="12"/>
        <end position="203"/>
    </location>
</feature>
<evidence type="ECO:0000256" key="4">
    <source>
        <dbReference type="ARBA" id="ARBA00022741"/>
    </source>
</evidence>
<keyword evidence="3" id="KW-0812">Transmembrane</keyword>
<evidence type="ECO:0000313" key="9">
    <source>
        <dbReference type="EMBL" id="CAK0839115.1"/>
    </source>
</evidence>
<keyword evidence="10" id="KW-1185">Reference proteome</keyword>
<dbReference type="InterPro" id="IPR003593">
    <property type="entry name" value="AAA+_ATPase"/>
</dbReference>
<dbReference type="PANTHER" id="PTHR11384:SF59">
    <property type="entry name" value="LYSOSOMAL COBALAMIN TRANSPORTER ABCD4"/>
    <property type="match status" value="1"/>
</dbReference>
<sequence length="210" mass="22574">MLLEDATFEWRAGDRVLLTGPPGSGKSALLRSLAGAWPPPVRDGATDLGLRGSGVMLLSSSGFLLPHRATLRRSLTYPDVIPPFDEDLQEALAACGLAALAGRLDEEADWGALLPLGGRQRLAFARLAARWPGATRWLLLDEADSALDGDEALILLELLVGSAPPGVGIVVTSRHPEVTSWPGWRRFHLCQEKRRLEEVTQPEAAGTEAD</sequence>
<evidence type="ECO:0000256" key="7">
    <source>
        <dbReference type="ARBA" id="ARBA00023136"/>
    </source>
</evidence>
<keyword evidence="6" id="KW-1133">Transmembrane helix</keyword>
<proteinExistence type="inferred from homology"/>
<gene>
    <name evidence="9" type="ORF">PCOR1329_LOCUS34886</name>
</gene>
<evidence type="ECO:0000313" key="10">
    <source>
        <dbReference type="Proteomes" id="UP001189429"/>
    </source>
</evidence>
<keyword evidence="4" id="KW-0547">Nucleotide-binding</keyword>
<dbReference type="EMBL" id="CAUYUJ010014271">
    <property type="protein sequence ID" value="CAK0839115.1"/>
    <property type="molecule type" value="Genomic_DNA"/>
</dbReference>
<name>A0ABN9T3F7_9DINO</name>
<dbReference type="Proteomes" id="UP001189429">
    <property type="component" value="Unassembled WGS sequence"/>
</dbReference>
<evidence type="ECO:0000256" key="5">
    <source>
        <dbReference type="ARBA" id="ARBA00022840"/>
    </source>
</evidence>
<dbReference type="InterPro" id="IPR003439">
    <property type="entry name" value="ABC_transporter-like_ATP-bd"/>
</dbReference>
<evidence type="ECO:0000256" key="6">
    <source>
        <dbReference type="ARBA" id="ARBA00022989"/>
    </source>
</evidence>
<organism evidence="9 10">
    <name type="scientific">Prorocentrum cordatum</name>
    <dbReference type="NCBI Taxonomy" id="2364126"/>
    <lineage>
        <taxon>Eukaryota</taxon>
        <taxon>Sar</taxon>
        <taxon>Alveolata</taxon>
        <taxon>Dinophyceae</taxon>
        <taxon>Prorocentrales</taxon>
        <taxon>Prorocentraceae</taxon>
        <taxon>Prorocentrum</taxon>
    </lineage>
</organism>
<dbReference type="InterPro" id="IPR050835">
    <property type="entry name" value="ABC_transporter_sub-D"/>
</dbReference>
<evidence type="ECO:0000256" key="2">
    <source>
        <dbReference type="ARBA" id="ARBA00022448"/>
    </source>
</evidence>
<comment type="similarity">
    <text evidence="1">Belongs to the ABC transporter superfamily. ABCD family. Peroxisomal fatty acyl CoA transporter (TC 3.A.1.203) subfamily.</text>
</comment>
<evidence type="ECO:0000256" key="1">
    <source>
        <dbReference type="ARBA" id="ARBA00008575"/>
    </source>
</evidence>
<reference evidence="9" key="1">
    <citation type="submission" date="2023-10" db="EMBL/GenBank/DDBJ databases">
        <authorList>
            <person name="Chen Y."/>
            <person name="Shah S."/>
            <person name="Dougan E. K."/>
            <person name="Thang M."/>
            <person name="Chan C."/>
        </authorList>
    </citation>
    <scope>NUCLEOTIDE SEQUENCE [LARGE SCALE GENOMIC DNA]</scope>
</reference>
<keyword evidence="7" id="KW-0472">Membrane</keyword>
<keyword evidence="2" id="KW-0813">Transport</keyword>
<dbReference type="PANTHER" id="PTHR11384">
    <property type="entry name" value="ATP-BINDING CASSETTE, SUB-FAMILY D MEMBER"/>
    <property type="match status" value="1"/>
</dbReference>
<dbReference type="SMART" id="SM00382">
    <property type="entry name" value="AAA"/>
    <property type="match status" value="1"/>
</dbReference>
<evidence type="ECO:0000256" key="3">
    <source>
        <dbReference type="ARBA" id="ARBA00022692"/>
    </source>
</evidence>
<evidence type="ECO:0000259" key="8">
    <source>
        <dbReference type="SMART" id="SM00382"/>
    </source>
</evidence>